<dbReference type="RefSeq" id="WP_109020520.1">
    <property type="nucleotide sequence ID" value="NZ_AP025028.1"/>
</dbReference>
<name>A0ABN6KH62_9LEPT</name>
<reference evidence="1 2" key="1">
    <citation type="submission" date="2021-08" db="EMBL/GenBank/DDBJ databases">
        <title>Complete genome sequence of Leptospira kobayashii strain E30.</title>
        <authorList>
            <person name="Nakao R."/>
            <person name="Nakamura S."/>
            <person name="Masuzawa T."/>
            <person name="Koizumi N."/>
        </authorList>
    </citation>
    <scope>NUCLEOTIDE SEQUENCE [LARGE SCALE GENOMIC DNA]</scope>
    <source>
        <strain evidence="1 2">E30</strain>
    </source>
</reference>
<dbReference type="EMBL" id="AP025028">
    <property type="protein sequence ID" value="BDA79884.1"/>
    <property type="molecule type" value="Genomic_DNA"/>
</dbReference>
<keyword evidence="2" id="KW-1185">Reference proteome</keyword>
<protein>
    <recommendedName>
        <fullName evidence="3">Lipoprotein</fullName>
    </recommendedName>
</protein>
<dbReference type="Proteomes" id="UP000245263">
    <property type="component" value="Chromosome 1"/>
</dbReference>
<proteinExistence type="predicted"/>
<accession>A0ABN6KH62</accession>
<evidence type="ECO:0000313" key="1">
    <source>
        <dbReference type="EMBL" id="BDA79884.1"/>
    </source>
</evidence>
<organism evidence="1 2">
    <name type="scientific">Leptospira kobayashii</name>
    <dbReference type="NCBI Taxonomy" id="1917830"/>
    <lineage>
        <taxon>Bacteria</taxon>
        <taxon>Pseudomonadati</taxon>
        <taxon>Spirochaetota</taxon>
        <taxon>Spirochaetia</taxon>
        <taxon>Leptospirales</taxon>
        <taxon>Leptospiraceae</taxon>
        <taxon>Leptospira</taxon>
    </lineage>
</organism>
<dbReference type="PROSITE" id="PS51257">
    <property type="entry name" value="PROKAR_LIPOPROTEIN"/>
    <property type="match status" value="1"/>
</dbReference>
<evidence type="ECO:0000313" key="2">
    <source>
        <dbReference type="Proteomes" id="UP000245263"/>
    </source>
</evidence>
<sequence>MNKVSKIFGFIFILAFGTVGCTYSIHQFHAGDTERPAKIESVKQIVAEAEQFTILGIVKNTDYVDEALHKLIAQCPNGMIQSIGSRFSTDLGFLSWTNRIRLEGSCVVAH</sequence>
<gene>
    <name evidence="1" type="ORF">LPTSP3_g28140</name>
</gene>
<evidence type="ECO:0008006" key="3">
    <source>
        <dbReference type="Google" id="ProtNLM"/>
    </source>
</evidence>